<keyword evidence="3" id="KW-0804">Transcription</keyword>
<dbReference type="Proteomes" id="UP000647491">
    <property type="component" value="Unassembled WGS sequence"/>
</dbReference>
<dbReference type="InterPro" id="IPR000524">
    <property type="entry name" value="Tscrpt_reg_HTH_GntR"/>
</dbReference>
<evidence type="ECO:0000256" key="2">
    <source>
        <dbReference type="ARBA" id="ARBA00023125"/>
    </source>
</evidence>
<feature type="domain" description="HTH gntR-type" evidence="4">
    <location>
        <begin position="10"/>
        <end position="78"/>
    </location>
</feature>
<dbReference type="Pfam" id="PF07729">
    <property type="entry name" value="FCD"/>
    <property type="match status" value="1"/>
</dbReference>
<dbReference type="Pfam" id="PF00392">
    <property type="entry name" value="GntR"/>
    <property type="match status" value="1"/>
</dbReference>
<gene>
    <name evidence="5" type="ORF">H8708_04115</name>
</gene>
<dbReference type="EMBL" id="JACRTJ010000010">
    <property type="protein sequence ID" value="MBC8598423.1"/>
    <property type="molecule type" value="Genomic_DNA"/>
</dbReference>
<dbReference type="CDD" id="cd07377">
    <property type="entry name" value="WHTH_GntR"/>
    <property type="match status" value="1"/>
</dbReference>
<sequence length="243" mass="27327">MDQLEKVGKKLLGSQIEDSLMEYILNEPVAIGEKLPNEFELAEKFGVGRSTIREAVKSLVSKGVLEVRRGSGTYVVSTSSLEEDPLGLGRFEDKYHLALELFEVRLMLEPEIAALASEYASEEEKAQLESLCDQVERQYTAGINHIKKDIEFHTCIAKCSRNRVVEILIPLINSSVSTFATLTRRQLMKETIETHRAVTNAILKGDSVGARCAMIMHLTYNRQKLLELLEAQEKDLEGRKEGE</sequence>
<dbReference type="SUPFAM" id="SSF48008">
    <property type="entry name" value="GntR ligand-binding domain-like"/>
    <property type="match status" value="1"/>
</dbReference>
<dbReference type="PANTHER" id="PTHR43537:SF5">
    <property type="entry name" value="UXU OPERON TRANSCRIPTIONAL REGULATOR"/>
    <property type="match status" value="1"/>
</dbReference>
<evidence type="ECO:0000259" key="4">
    <source>
        <dbReference type="PROSITE" id="PS50949"/>
    </source>
</evidence>
<reference evidence="5 6" key="1">
    <citation type="submission" date="2020-08" db="EMBL/GenBank/DDBJ databases">
        <title>Genome public.</title>
        <authorList>
            <person name="Liu C."/>
            <person name="Sun Q."/>
        </authorList>
    </citation>
    <scope>NUCLEOTIDE SEQUENCE [LARGE SCALE GENOMIC DNA]</scope>
    <source>
        <strain evidence="5 6">BX10</strain>
    </source>
</reference>
<dbReference type="SMART" id="SM00345">
    <property type="entry name" value="HTH_GNTR"/>
    <property type="match status" value="1"/>
</dbReference>
<protein>
    <submittedName>
        <fullName evidence="5">FadR family transcriptional regulator</fullName>
    </submittedName>
</protein>
<dbReference type="Gene3D" id="1.10.10.10">
    <property type="entry name" value="Winged helix-like DNA-binding domain superfamily/Winged helix DNA-binding domain"/>
    <property type="match status" value="1"/>
</dbReference>
<evidence type="ECO:0000256" key="3">
    <source>
        <dbReference type="ARBA" id="ARBA00023163"/>
    </source>
</evidence>
<dbReference type="SUPFAM" id="SSF46785">
    <property type="entry name" value="Winged helix' DNA-binding domain"/>
    <property type="match status" value="1"/>
</dbReference>
<keyword evidence="2" id="KW-0238">DNA-binding</keyword>
<organism evidence="5 6">
    <name type="scientific">Enterocloster hominis</name>
    <name type="common">ex Liu et al. 2021</name>
    <dbReference type="NCBI Taxonomy" id="2763663"/>
    <lineage>
        <taxon>Bacteria</taxon>
        <taxon>Bacillati</taxon>
        <taxon>Bacillota</taxon>
        <taxon>Clostridia</taxon>
        <taxon>Lachnospirales</taxon>
        <taxon>Lachnospiraceae</taxon>
        <taxon>Enterocloster</taxon>
    </lineage>
</organism>
<dbReference type="RefSeq" id="WP_262427052.1">
    <property type="nucleotide sequence ID" value="NZ_JACRTJ010000010.1"/>
</dbReference>
<keyword evidence="1" id="KW-0805">Transcription regulation</keyword>
<proteinExistence type="predicted"/>
<evidence type="ECO:0000313" key="5">
    <source>
        <dbReference type="EMBL" id="MBC8598423.1"/>
    </source>
</evidence>
<comment type="caution">
    <text evidence="5">The sequence shown here is derived from an EMBL/GenBank/DDBJ whole genome shotgun (WGS) entry which is preliminary data.</text>
</comment>
<dbReference type="SMART" id="SM00895">
    <property type="entry name" value="FCD"/>
    <property type="match status" value="1"/>
</dbReference>
<dbReference type="InterPro" id="IPR008920">
    <property type="entry name" value="TF_FadR/GntR_C"/>
</dbReference>
<dbReference type="InterPro" id="IPR011711">
    <property type="entry name" value="GntR_C"/>
</dbReference>
<name>A0ABR7NR09_9FIRM</name>
<dbReference type="PANTHER" id="PTHR43537">
    <property type="entry name" value="TRANSCRIPTIONAL REGULATOR, GNTR FAMILY"/>
    <property type="match status" value="1"/>
</dbReference>
<dbReference type="PRINTS" id="PR00035">
    <property type="entry name" value="HTHGNTR"/>
</dbReference>
<accession>A0ABR7NR09</accession>
<dbReference type="InterPro" id="IPR036390">
    <property type="entry name" value="WH_DNA-bd_sf"/>
</dbReference>
<dbReference type="InterPro" id="IPR036388">
    <property type="entry name" value="WH-like_DNA-bd_sf"/>
</dbReference>
<dbReference type="Gene3D" id="1.20.120.530">
    <property type="entry name" value="GntR ligand-binding domain-like"/>
    <property type="match status" value="1"/>
</dbReference>
<dbReference type="PROSITE" id="PS50949">
    <property type="entry name" value="HTH_GNTR"/>
    <property type="match status" value="1"/>
</dbReference>
<evidence type="ECO:0000313" key="6">
    <source>
        <dbReference type="Proteomes" id="UP000647491"/>
    </source>
</evidence>
<keyword evidence="6" id="KW-1185">Reference proteome</keyword>
<evidence type="ECO:0000256" key="1">
    <source>
        <dbReference type="ARBA" id="ARBA00023015"/>
    </source>
</evidence>